<name>A0ABY6ZMS6_9BACL</name>
<reference evidence="2" key="1">
    <citation type="submission" date="2022-08" db="EMBL/GenBank/DDBJ databases">
        <title>Alicyclobacillus fastidiosus DSM 17978, complete genome.</title>
        <authorList>
            <person name="Wang Q."/>
            <person name="Cai R."/>
            <person name="Wang Z."/>
        </authorList>
    </citation>
    <scope>NUCLEOTIDE SEQUENCE</scope>
    <source>
        <strain evidence="2">DSM 17978</strain>
    </source>
</reference>
<dbReference type="Pfam" id="PF04854">
    <property type="entry name" value="DUF624"/>
    <property type="match status" value="1"/>
</dbReference>
<feature type="transmembrane region" description="Helical" evidence="1">
    <location>
        <begin position="80"/>
        <end position="99"/>
    </location>
</feature>
<dbReference type="RefSeq" id="WP_268008038.1">
    <property type="nucleotide sequence ID" value="NZ_BSUT01000001.1"/>
</dbReference>
<organism evidence="2 3">
    <name type="scientific">Alicyclobacillus fastidiosus</name>
    <dbReference type="NCBI Taxonomy" id="392011"/>
    <lineage>
        <taxon>Bacteria</taxon>
        <taxon>Bacillati</taxon>
        <taxon>Bacillota</taxon>
        <taxon>Bacilli</taxon>
        <taxon>Bacillales</taxon>
        <taxon>Alicyclobacillaceae</taxon>
        <taxon>Alicyclobacillus</taxon>
    </lineage>
</organism>
<feature type="transmembrane region" description="Helical" evidence="1">
    <location>
        <begin position="145"/>
        <end position="170"/>
    </location>
</feature>
<accession>A0ABY6ZMS6</accession>
<protein>
    <submittedName>
        <fullName evidence="2">DUF624 domain-containing protein</fullName>
    </submittedName>
</protein>
<keyword evidence="1" id="KW-0472">Membrane</keyword>
<proteinExistence type="predicted"/>
<gene>
    <name evidence="2" type="ORF">NZD89_12610</name>
</gene>
<dbReference type="InterPro" id="IPR006938">
    <property type="entry name" value="DUF624"/>
</dbReference>
<dbReference type="Proteomes" id="UP001164761">
    <property type="component" value="Chromosome"/>
</dbReference>
<evidence type="ECO:0000313" key="3">
    <source>
        <dbReference type="Proteomes" id="UP001164761"/>
    </source>
</evidence>
<dbReference type="EMBL" id="CP104067">
    <property type="protein sequence ID" value="WAH44142.1"/>
    <property type="molecule type" value="Genomic_DNA"/>
</dbReference>
<keyword evidence="3" id="KW-1185">Reference proteome</keyword>
<feature type="transmembrane region" description="Helical" evidence="1">
    <location>
        <begin position="176"/>
        <end position="196"/>
    </location>
</feature>
<keyword evidence="1" id="KW-1133">Transmembrane helix</keyword>
<feature type="transmembrane region" description="Helical" evidence="1">
    <location>
        <begin position="20"/>
        <end position="43"/>
    </location>
</feature>
<feature type="transmembrane region" description="Helical" evidence="1">
    <location>
        <begin position="111"/>
        <end position="133"/>
    </location>
</feature>
<keyword evidence="1" id="KW-0812">Transmembrane</keyword>
<sequence>MTSSAFFQHLNGLFTWVYRLAYVTILWWMFVIVGVGVVGIFPASAAMFCVMRKWILLDPDIALFKEFCSAYKRDFLTSNIAGYSMTVIGAVLALNMHFLVMHHNAVTSIAIGWLTIVSGIYVIMFSLMFPILAHFNLGPLAGIRYSFVLCITSPLRSLSLLGAIMILIIATVTIGGLVSIFFVSIIAFVVILITYYKNPNFGKIYELRS</sequence>
<evidence type="ECO:0000256" key="1">
    <source>
        <dbReference type="SAM" id="Phobius"/>
    </source>
</evidence>
<evidence type="ECO:0000313" key="2">
    <source>
        <dbReference type="EMBL" id="WAH44142.1"/>
    </source>
</evidence>